<dbReference type="OrthoDB" id="21832at10239"/>
<dbReference type="EMBL" id="JN882284">
    <property type="protein sequence ID" value="AFC21240.1"/>
    <property type="molecule type" value="Genomic_DNA"/>
</dbReference>
<reference evidence="1 2" key="1">
    <citation type="journal article" date="2012" name="J. Virol.">
        <title>Genome Sequence of Cronobacter sakazakii Myovirus vB_CsaM_GAP31.</title>
        <authorList>
            <person name="Abbasifar R."/>
            <person name="Kropinski A.M."/>
            <person name="Sabour P.M."/>
            <person name="Ackermann H.W."/>
            <person name="Alanis Villa A."/>
            <person name="Abbasifar A."/>
            <person name="Griffiths M.W."/>
        </authorList>
    </citation>
    <scope>NUCLEOTIDE SEQUENCE [LARGE SCALE GENOMIC DNA]</scope>
</reference>
<proteinExistence type="predicted"/>
<dbReference type="RefSeq" id="YP_006986895.1">
    <property type="nucleotide sequence ID" value="NC_019400.1"/>
</dbReference>
<keyword evidence="2" id="KW-1185">Reference proteome</keyword>
<dbReference type="GeneID" id="13993673"/>
<dbReference type="KEGG" id="vg:13993673"/>
<name>K4F959_9CAUD</name>
<organism evidence="1 2">
    <name type="scientific">Cronobacter phage vB_CsaM_GAP31</name>
    <dbReference type="NCBI Taxonomy" id="1141135"/>
    <lineage>
        <taxon>Viruses</taxon>
        <taxon>Duplodnaviria</taxon>
        <taxon>Heunggongvirae</taxon>
        <taxon>Uroviricota</taxon>
        <taxon>Caudoviricetes</taxon>
        <taxon>Vequintavirinae</taxon>
        <taxon>Seunavirus</taxon>
        <taxon>Seunavirus GAP31</taxon>
    </lineage>
</organism>
<protein>
    <submittedName>
        <fullName evidence="1">Uncharacterized protein</fullName>
    </submittedName>
</protein>
<evidence type="ECO:0000313" key="2">
    <source>
        <dbReference type="Proteomes" id="UP000000458"/>
    </source>
</evidence>
<sequence>MFEVFAGMCFYSALALRQCDDFIVESYDDPLTCNIVARGYSEDRRWINPACIPSPEVEPMPEGEAVEGDPAVAVTSFFVDNLSAQSLVEMYATQEAKK</sequence>
<dbReference type="Proteomes" id="UP000000458">
    <property type="component" value="Segment"/>
</dbReference>
<evidence type="ECO:0000313" key="1">
    <source>
        <dbReference type="EMBL" id="AFC21240.1"/>
    </source>
</evidence>
<accession>K4F959</accession>
<gene>
    <name evidence="1" type="ORF">GAP31_059</name>
</gene>